<keyword evidence="2" id="KW-0479">Metal-binding</keyword>
<evidence type="ECO:0000256" key="1">
    <source>
        <dbReference type="ARBA" id="ARBA00005495"/>
    </source>
</evidence>
<dbReference type="Gene3D" id="3.90.1590.10">
    <property type="entry name" value="glutathione-dependent formaldehyde- activating enzyme (gfa)"/>
    <property type="match status" value="1"/>
</dbReference>
<dbReference type="PANTHER" id="PTHR33337:SF44">
    <property type="entry name" value="DUF636 DOMAIN PROTEIN (AFU_ORTHOLOGUE AFUA_1G09754)"/>
    <property type="match status" value="1"/>
</dbReference>
<proteinExistence type="inferred from homology"/>
<dbReference type="InterPro" id="IPR006913">
    <property type="entry name" value="CENP-V/GFA"/>
</dbReference>
<evidence type="ECO:0000256" key="2">
    <source>
        <dbReference type="ARBA" id="ARBA00022723"/>
    </source>
</evidence>
<dbReference type="PANTHER" id="PTHR33337">
    <property type="entry name" value="GFA DOMAIN-CONTAINING PROTEIN"/>
    <property type="match status" value="1"/>
</dbReference>
<evidence type="ECO:0000256" key="3">
    <source>
        <dbReference type="ARBA" id="ARBA00022833"/>
    </source>
</evidence>
<dbReference type="Proteomes" id="UP000006798">
    <property type="component" value="Chromosome 2"/>
</dbReference>
<dbReference type="KEGG" id="cnc:CNE_2c23420"/>
<dbReference type="EMBL" id="CP002878">
    <property type="protein sequence ID" value="AEI81290.1"/>
    <property type="molecule type" value="Genomic_DNA"/>
</dbReference>
<sequence>MDCPERHRAKAHTMHLDGSCHCGAIHFSLESDSPYPYMHCHCSICRKTAGSGGYAINLGGDAATLRVRGRKHLGIYHAVLREPGKRARRSPAQRHFCVKCGSALWLWDPRWPELVHPHASAIDTALPRPPEVVEAALDSVAPWVDVPKGKGHVHCDTWPKESLADWHKRHGLSSR</sequence>
<dbReference type="PROSITE" id="PS51891">
    <property type="entry name" value="CENP_V_GFA"/>
    <property type="match status" value="1"/>
</dbReference>
<name>F8GTX4_CUPNN</name>
<keyword evidence="3" id="KW-0862">Zinc</keyword>
<keyword evidence="4" id="KW-0456">Lyase</keyword>
<protein>
    <submittedName>
        <fullName evidence="6">Glutathione-dependent formaldehyde-activating protein</fullName>
    </submittedName>
</protein>
<organism evidence="6 7">
    <name type="scientific">Cupriavidus necator (strain ATCC 43291 / DSM 13513 / CCUG 52238 / LMG 8453 / N-1)</name>
    <name type="common">Ralstonia eutropha</name>
    <dbReference type="NCBI Taxonomy" id="1042878"/>
    <lineage>
        <taxon>Bacteria</taxon>
        <taxon>Pseudomonadati</taxon>
        <taxon>Pseudomonadota</taxon>
        <taxon>Betaproteobacteria</taxon>
        <taxon>Burkholderiales</taxon>
        <taxon>Burkholderiaceae</taxon>
        <taxon>Cupriavidus</taxon>
    </lineage>
</organism>
<feature type="domain" description="CENP-V/GFA" evidence="5">
    <location>
        <begin position="16"/>
        <end position="144"/>
    </location>
</feature>
<dbReference type="GO" id="GO:0016846">
    <property type="term" value="F:carbon-sulfur lyase activity"/>
    <property type="evidence" value="ECO:0007669"/>
    <property type="project" value="InterPro"/>
</dbReference>
<dbReference type="AlphaFoldDB" id="F8GTX4"/>
<dbReference type="SUPFAM" id="SSF51316">
    <property type="entry name" value="Mss4-like"/>
    <property type="match status" value="1"/>
</dbReference>
<gene>
    <name evidence="6" type="ordered locus">CNE_2c23420</name>
</gene>
<evidence type="ECO:0000313" key="7">
    <source>
        <dbReference type="Proteomes" id="UP000006798"/>
    </source>
</evidence>
<dbReference type="GO" id="GO:0046872">
    <property type="term" value="F:metal ion binding"/>
    <property type="evidence" value="ECO:0007669"/>
    <property type="project" value="UniProtKB-KW"/>
</dbReference>
<evidence type="ECO:0000313" key="6">
    <source>
        <dbReference type="EMBL" id="AEI81290.1"/>
    </source>
</evidence>
<evidence type="ECO:0000256" key="4">
    <source>
        <dbReference type="ARBA" id="ARBA00023239"/>
    </source>
</evidence>
<accession>F8GTX4</accession>
<reference evidence="6 7" key="1">
    <citation type="journal article" date="2011" name="J. Bacteriol.">
        <title>Complete genome sequence of the type strain Cupriavidus necator N-1.</title>
        <authorList>
            <person name="Poehlein A."/>
            <person name="Kusian B."/>
            <person name="Friedrich B."/>
            <person name="Daniel R."/>
            <person name="Bowien B."/>
        </authorList>
    </citation>
    <scope>NUCLEOTIDE SEQUENCE [LARGE SCALE GENOMIC DNA]</scope>
    <source>
        <strain evidence="7">ATCC 43291 / DSM 13513 / CCUG 52238 / LMG 8453 / N-1</strain>
    </source>
</reference>
<evidence type="ECO:0000259" key="5">
    <source>
        <dbReference type="PROSITE" id="PS51891"/>
    </source>
</evidence>
<dbReference type="HOGENOM" id="CLU_116419_0_0_4"/>
<dbReference type="InterPro" id="IPR011057">
    <property type="entry name" value="Mss4-like_sf"/>
</dbReference>
<dbReference type="Pfam" id="PF04828">
    <property type="entry name" value="GFA"/>
    <property type="match status" value="1"/>
</dbReference>
<comment type="similarity">
    <text evidence="1">Belongs to the Gfa family.</text>
</comment>